<comment type="caution">
    <text evidence="1">The sequence shown here is derived from an EMBL/GenBank/DDBJ whole genome shotgun (WGS) entry which is preliminary data.</text>
</comment>
<accession>A0ABW7J0L1</accession>
<organism evidence="1 2">
    <name type="scientific">Vibrio rumoiensis</name>
    <dbReference type="NCBI Taxonomy" id="76258"/>
    <lineage>
        <taxon>Bacteria</taxon>
        <taxon>Pseudomonadati</taxon>
        <taxon>Pseudomonadota</taxon>
        <taxon>Gammaproteobacteria</taxon>
        <taxon>Vibrionales</taxon>
        <taxon>Vibrionaceae</taxon>
        <taxon>Vibrio</taxon>
    </lineage>
</organism>
<keyword evidence="2" id="KW-1185">Reference proteome</keyword>
<dbReference type="EMBL" id="JBIHSN010000003">
    <property type="protein sequence ID" value="MFH0267216.1"/>
    <property type="molecule type" value="Genomic_DNA"/>
</dbReference>
<reference evidence="1 2" key="1">
    <citation type="submission" date="2024-10" db="EMBL/GenBank/DDBJ databases">
        <authorList>
            <person name="Yibar A."/>
            <person name="Saticioglu I.B."/>
            <person name="Duman M."/>
            <person name="Ajmi N."/>
            <person name="Gurler F."/>
            <person name="Ay H."/>
            <person name="Onuk E."/>
            <person name="Guler S."/>
            <person name="Romalde J.L."/>
        </authorList>
    </citation>
    <scope>NUCLEOTIDE SEQUENCE [LARGE SCALE GENOMIC DNA]</scope>
    <source>
        <strain evidence="1 2">14-MA-B</strain>
    </source>
</reference>
<dbReference type="Pfam" id="PF23793">
    <property type="entry name" value="LysC"/>
    <property type="match status" value="1"/>
</dbReference>
<dbReference type="RefSeq" id="WP_394608730.1">
    <property type="nucleotide sequence ID" value="NZ_JBIHSN010000003.1"/>
</dbReference>
<sequence length="42" mass="5009">MRPFDSPPQTYGEAVERDPVWHASWRTCANQIQQLRQFYGIQ</sequence>
<proteinExistence type="predicted"/>
<gene>
    <name evidence="1" type="ORF">ACGRQ9_17360</name>
</gene>
<dbReference type="InterPro" id="IPR058979">
    <property type="entry name" value="LysC-like"/>
</dbReference>
<evidence type="ECO:0000313" key="2">
    <source>
        <dbReference type="Proteomes" id="UP001607151"/>
    </source>
</evidence>
<protein>
    <submittedName>
        <fullName evidence="1">Uncharacterized protein</fullName>
    </submittedName>
</protein>
<name>A0ABW7J0L1_9VIBR</name>
<evidence type="ECO:0000313" key="1">
    <source>
        <dbReference type="EMBL" id="MFH0267216.1"/>
    </source>
</evidence>
<dbReference type="Proteomes" id="UP001607151">
    <property type="component" value="Unassembled WGS sequence"/>
</dbReference>